<dbReference type="AlphaFoldDB" id="A0AAV6GTL0"/>
<keyword evidence="2" id="KW-0677">Repeat</keyword>
<dbReference type="CDD" id="cd11304">
    <property type="entry name" value="Cadherin_repeat"/>
    <property type="match status" value="1"/>
</dbReference>
<organism evidence="9 10">
    <name type="scientific">Alosa alosa</name>
    <name type="common">allis shad</name>
    <dbReference type="NCBI Taxonomy" id="278164"/>
    <lineage>
        <taxon>Eukaryota</taxon>
        <taxon>Metazoa</taxon>
        <taxon>Chordata</taxon>
        <taxon>Craniata</taxon>
        <taxon>Vertebrata</taxon>
        <taxon>Euteleostomi</taxon>
        <taxon>Actinopterygii</taxon>
        <taxon>Neopterygii</taxon>
        <taxon>Teleostei</taxon>
        <taxon>Clupei</taxon>
        <taxon>Clupeiformes</taxon>
        <taxon>Clupeoidei</taxon>
        <taxon>Clupeidae</taxon>
        <taxon>Alosa</taxon>
    </lineage>
</organism>
<evidence type="ECO:0000313" key="9">
    <source>
        <dbReference type="EMBL" id="KAG5278389.1"/>
    </source>
</evidence>
<dbReference type="GO" id="GO:0009653">
    <property type="term" value="P:anatomical structure morphogenesis"/>
    <property type="evidence" value="ECO:0007669"/>
    <property type="project" value="UniProtKB-ARBA"/>
</dbReference>
<dbReference type="EMBL" id="JADWDJ010000007">
    <property type="protein sequence ID" value="KAG5278389.1"/>
    <property type="molecule type" value="Genomic_DNA"/>
</dbReference>
<evidence type="ECO:0000256" key="6">
    <source>
        <dbReference type="SAM" id="Phobius"/>
    </source>
</evidence>
<dbReference type="InterPro" id="IPR039808">
    <property type="entry name" value="Cadherin"/>
</dbReference>
<feature type="signal peptide" evidence="7">
    <location>
        <begin position="1"/>
        <end position="23"/>
    </location>
</feature>
<dbReference type="InterPro" id="IPR002126">
    <property type="entry name" value="Cadherin-like_dom"/>
</dbReference>
<evidence type="ECO:0000259" key="8">
    <source>
        <dbReference type="PROSITE" id="PS50268"/>
    </source>
</evidence>
<keyword evidence="7" id="KW-0732">Signal</keyword>
<dbReference type="GO" id="GO:0016342">
    <property type="term" value="C:catenin complex"/>
    <property type="evidence" value="ECO:0007669"/>
    <property type="project" value="TreeGrafter"/>
</dbReference>
<evidence type="ECO:0000256" key="4">
    <source>
        <dbReference type="ARBA" id="ARBA00023136"/>
    </source>
</evidence>
<dbReference type="Pfam" id="PF00028">
    <property type="entry name" value="Cadherin"/>
    <property type="match status" value="1"/>
</dbReference>
<dbReference type="InterPro" id="IPR020894">
    <property type="entry name" value="Cadherin_CS"/>
</dbReference>
<accession>A0AAV6GTL0</accession>
<evidence type="ECO:0000256" key="2">
    <source>
        <dbReference type="ARBA" id="ARBA00022737"/>
    </source>
</evidence>
<dbReference type="PANTHER" id="PTHR24027">
    <property type="entry name" value="CADHERIN-23"/>
    <property type="match status" value="1"/>
</dbReference>
<dbReference type="GO" id="GO:0008013">
    <property type="term" value="F:beta-catenin binding"/>
    <property type="evidence" value="ECO:0007669"/>
    <property type="project" value="TreeGrafter"/>
</dbReference>
<sequence>MRTSPYVWIVILSAWWFTDFIHSLPVETTIDCTTGTTVSLGEVDEKYAGDIDSIISIPSGTELTPDFTQCPQCEQFLEFVYVVSITNATVKTKTPLDAEALTETGGILSYSITCASTGVTNGRIVRIRDLNDNAPIFEKAEYIANIAGTLSEGEVVVQVKAVDADASPINNRITYSLLATESSATFAVEPSSGQVYVVSAAGQIENVSLQVMASDPHGLNDTTTVKVMIWESRDVVVISLNQKIGTVQNKSLEMKEALERALGWSVNIISVSSSRGGLALSRTIEIHTLQRKNTPRTYVSFIATEINGTNVIPKETVQTKLLDDEENVLAEMQQVFGPSLRYEVVDDGSLSTPNIPIILETVIPVIFIVSAISIWCVHK</sequence>
<dbReference type="InterPro" id="IPR015919">
    <property type="entry name" value="Cadherin-like_sf"/>
</dbReference>
<dbReference type="PROSITE" id="PS50268">
    <property type="entry name" value="CADHERIN_2"/>
    <property type="match status" value="1"/>
</dbReference>
<keyword evidence="3 5" id="KW-0106">Calcium</keyword>
<keyword evidence="10" id="KW-1185">Reference proteome</keyword>
<feature type="transmembrane region" description="Helical" evidence="6">
    <location>
        <begin position="357"/>
        <end position="377"/>
    </location>
</feature>
<keyword evidence="4 6" id="KW-0472">Membrane</keyword>
<dbReference type="GO" id="GO:0007156">
    <property type="term" value="P:homophilic cell adhesion via plasma membrane adhesion molecules"/>
    <property type="evidence" value="ECO:0007669"/>
    <property type="project" value="InterPro"/>
</dbReference>
<dbReference type="GO" id="GO:0005509">
    <property type="term" value="F:calcium ion binding"/>
    <property type="evidence" value="ECO:0007669"/>
    <property type="project" value="UniProtKB-UniRule"/>
</dbReference>
<name>A0AAV6GTL0_9TELE</name>
<dbReference type="PANTHER" id="PTHR24027:SF438">
    <property type="entry name" value="CADHERIN 23"/>
    <property type="match status" value="1"/>
</dbReference>
<feature type="domain" description="Cadherin" evidence="8">
    <location>
        <begin position="138"/>
        <end position="240"/>
    </location>
</feature>
<keyword evidence="6" id="KW-0812">Transmembrane</keyword>
<dbReference type="SUPFAM" id="SSF49313">
    <property type="entry name" value="Cadherin-like"/>
    <property type="match status" value="1"/>
</dbReference>
<dbReference type="GO" id="GO:0045296">
    <property type="term" value="F:cadherin binding"/>
    <property type="evidence" value="ECO:0007669"/>
    <property type="project" value="TreeGrafter"/>
</dbReference>
<gene>
    <name evidence="9" type="ORF">AALO_G00098450</name>
</gene>
<dbReference type="GO" id="GO:0016477">
    <property type="term" value="P:cell migration"/>
    <property type="evidence" value="ECO:0007669"/>
    <property type="project" value="TreeGrafter"/>
</dbReference>
<dbReference type="PROSITE" id="PS00232">
    <property type="entry name" value="CADHERIN_1"/>
    <property type="match status" value="1"/>
</dbReference>
<keyword evidence="6" id="KW-1133">Transmembrane helix</keyword>
<reference evidence="9" key="1">
    <citation type="submission" date="2020-10" db="EMBL/GenBank/DDBJ databases">
        <title>Chromosome-scale genome assembly of the Allis shad, Alosa alosa.</title>
        <authorList>
            <person name="Margot Z."/>
            <person name="Christophe K."/>
            <person name="Cabau C."/>
            <person name="Louis A."/>
            <person name="Berthelot C."/>
            <person name="Parey E."/>
            <person name="Roest Crollius H."/>
            <person name="Montfort J."/>
            <person name="Robinson-Rechavi M."/>
            <person name="Bucao C."/>
            <person name="Bouchez O."/>
            <person name="Gislard M."/>
            <person name="Lluch J."/>
            <person name="Milhes M."/>
            <person name="Lampietro C."/>
            <person name="Lopez Roques C."/>
            <person name="Donnadieu C."/>
            <person name="Braasch I."/>
            <person name="Desvignes T."/>
            <person name="Postlethwait J."/>
            <person name="Bobe J."/>
            <person name="Guiguen Y."/>
        </authorList>
    </citation>
    <scope>NUCLEOTIDE SEQUENCE</scope>
    <source>
        <strain evidence="9">M-15738</strain>
        <tissue evidence="9">Blood</tissue>
    </source>
</reference>
<evidence type="ECO:0000256" key="7">
    <source>
        <dbReference type="SAM" id="SignalP"/>
    </source>
</evidence>
<comment type="caution">
    <text evidence="9">The sequence shown here is derived from an EMBL/GenBank/DDBJ whole genome shotgun (WGS) entry which is preliminary data.</text>
</comment>
<evidence type="ECO:0000313" key="10">
    <source>
        <dbReference type="Proteomes" id="UP000823561"/>
    </source>
</evidence>
<evidence type="ECO:0000256" key="3">
    <source>
        <dbReference type="ARBA" id="ARBA00022837"/>
    </source>
</evidence>
<protein>
    <recommendedName>
        <fullName evidence="8">Cadherin domain-containing protein</fullName>
    </recommendedName>
</protein>
<dbReference type="Proteomes" id="UP000823561">
    <property type="component" value="Chromosome 7"/>
</dbReference>
<comment type="subcellular location">
    <subcellularLocation>
        <location evidence="1">Membrane</location>
    </subcellularLocation>
</comment>
<feature type="chain" id="PRO_5043865462" description="Cadherin domain-containing protein" evidence="7">
    <location>
        <begin position="24"/>
        <end position="379"/>
    </location>
</feature>
<evidence type="ECO:0000256" key="5">
    <source>
        <dbReference type="PROSITE-ProRule" id="PRU00043"/>
    </source>
</evidence>
<dbReference type="Gene3D" id="2.60.40.60">
    <property type="entry name" value="Cadherins"/>
    <property type="match status" value="1"/>
</dbReference>
<evidence type="ECO:0000256" key="1">
    <source>
        <dbReference type="ARBA" id="ARBA00004370"/>
    </source>
</evidence>
<proteinExistence type="predicted"/>